<reference evidence="8" key="1">
    <citation type="submission" date="2021-01" db="EMBL/GenBank/DDBJ databases">
        <authorList>
            <person name="Bezrukov I."/>
        </authorList>
    </citation>
    <scope>NUCLEOTIDE SEQUENCE</scope>
</reference>
<feature type="transmembrane region" description="Helical" evidence="6">
    <location>
        <begin position="549"/>
        <end position="571"/>
    </location>
</feature>
<accession>A0A8S1ZWF5</accession>
<dbReference type="PANTHER" id="PTHR31652">
    <property type="entry name" value="LIMR FAMILY PROTEIN DDB_G0283707-RELATED"/>
    <property type="match status" value="1"/>
</dbReference>
<feature type="transmembrane region" description="Helical" evidence="6">
    <location>
        <begin position="639"/>
        <end position="664"/>
    </location>
</feature>
<comment type="subcellular location">
    <subcellularLocation>
        <location evidence="1">Membrane</location>
        <topology evidence="1">Multi-pass membrane protein</topology>
    </subcellularLocation>
</comment>
<evidence type="ECO:0000256" key="4">
    <source>
        <dbReference type="ARBA" id="ARBA00023136"/>
    </source>
</evidence>
<evidence type="ECO:0000256" key="2">
    <source>
        <dbReference type="ARBA" id="ARBA00022692"/>
    </source>
</evidence>
<dbReference type="SUPFAM" id="SSF52821">
    <property type="entry name" value="Rhodanese/Cell cycle control phosphatase"/>
    <property type="match status" value="1"/>
</dbReference>
<evidence type="ECO:0000256" key="1">
    <source>
        <dbReference type="ARBA" id="ARBA00004141"/>
    </source>
</evidence>
<proteinExistence type="predicted"/>
<feature type="transmembrane region" description="Helical" evidence="6">
    <location>
        <begin position="692"/>
        <end position="711"/>
    </location>
</feature>
<keyword evidence="5" id="KW-0175">Coiled coil</keyword>
<sequence length="726" mass="80714">MTLLLPQLNHIHKPPVVLYRRLRKPYRLPVISAVSGKELILSGKVRAVEPKEAKTVVASEGYVLLDVRPAWEREKARVKGSLHVPLFVEDTDNGPITLLKKWIHLGYIGLWTGQRFTMFNDEFTPRVVEAVPDKETKVLVACGEGLRSLAAVSKLHGEGYKSLGWLTGGFNRVTEGDFPEIEGTEELRFATIGGVAASSKSFRDRNLSNWGPCTLRTMGDFNLALVIVAIVVCVIVFISSIYLLVNYQHPDDANQAYFPKFVVVFGLSIAMISILMLPADVANRHACRHAIYNGACNLTLPMKDLWLAIYIVDAILVFFVIPFAMFFYEGDQDKTLGKRIKSALIWVVTTAVVCALVLGILYGVIGKVDFSVRHLASATSTFPTSWQFSNTQPCIGNTARQCSAFTANPTSEKTWTMRTTFPEYVVALATIVGSVLFTIFGGVGIACLPLGLITAFIRRPKAVITRSQYIKEATELGKKARELKKAADGLHQEERSGAKGRKWRKNVKAVEKELLQLEEDVNLLEEMYPQGEQAETAWAFTVLGYLAKFILGILGLIVSIAWVAHIIIYLLVDPPLSPFLNEVFIKLDDVWGLLGTAAFAFFCFYLLLAVIAGAMMLGLKLVFITIHPMKWGATLMNSFLFNVGLILLCSISVIQFCATAFGYYAQATAAQEIFGHTLQSLRGIKYLYKYNVFQIGFVILAGLTFLYYIAFGWRRKKPSGRFQLSS</sequence>
<dbReference type="Pfam" id="PF00581">
    <property type="entry name" value="Rhodanese"/>
    <property type="match status" value="1"/>
</dbReference>
<keyword evidence="2 6" id="KW-0812">Transmembrane</keyword>
<feature type="transmembrane region" description="Helical" evidence="6">
    <location>
        <begin position="223"/>
        <end position="245"/>
    </location>
</feature>
<feature type="transmembrane region" description="Helical" evidence="6">
    <location>
        <begin position="424"/>
        <end position="457"/>
    </location>
</feature>
<evidence type="ECO:0000259" key="7">
    <source>
        <dbReference type="PROSITE" id="PS50206"/>
    </source>
</evidence>
<evidence type="ECO:0000313" key="8">
    <source>
        <dbReference type="EMBL" id="CAE5966591.1"/>
    </source>
</evidence>
<dbReference type="Gene3D" id="3.40.250.10">
    <property type="entry name" value="Rhodanese-like domain"/>
    <property type="match status" value="1"/>
</dbReference>
<dbReference type="Pfam" id="PF04791">
    <property type="entry name" value="LMBR1"/>
    <property type="match status" value="2"/>
</dbReference>
<dbReference type="FunFam" id="3.40.250.10:FF:000047">
    <property type="entry name" value="Rhodanese-like domain-containing protein 10"/>
    <property type="match status" value="1"/>
</dbReference>
<feature type="transmembrane region" description="Helical" evidence="6">
    <location>
        <begin position="591"/>
        <end position="619"/>
    </location>
</feature>
<dbReference type="EMBL" id="LR999453">
    <property type="protein sequence ID" value="CAE5966591.1"/>
    <property type="molecule type" value="Genomic_DNA"/>
</dbReference>
<dbReference type="InterPro" id="IPR036873">
    <property type="entry name" value="Rhodanese-like_dom_sf"/>
</dbReference>
<feature type="transmembrane region" description="Helical" evidence="6">
    <location>
        <begin position="257"/>
        <end position="277"/>
    </location>
</feature>
<protein>
    <recommendedName>
        <fullName evidence="7">Rhodanese domain-containing protein</fullName>
    </recommendedName>
</protein>
<dbReference type="AlphaFoldDB" id="A0A8S1ZWF5"/>
<dbReference type="PROSITE" id="PS50206">
    <property type="entry name" value="RHODANESE_3"/>
    <property type="match status" value="1"/>
</dbReference>
<evidence type="ECO:0000256" key="5">
    <source>
        <dbReference type="SAM" id="Coils"/>
    </source>
</evidence>
<dbReference type="GO" id="GO:0016020">
    <property type="term" value="C:membrane"/>
    <property type="evidence" value="ECO:0007669"/>
    <property type="project" value="UniProtKB-SubCell"/>
</dbReference>
<keyword evidence="3 6" id="KW-1133">Transmembrane helix</keyword>
<keyword evidence="4 6" id="KW-0472">Membrane</keyword>
<feature type="domain" description="Rhodanese" evidence="7">
    <location>
        <begin position="58"/>
        <end position="182"/>
    </location>
</feature>
<organism evidence="8 9">
    <name type="scientific">Arabidopsis arenosa</name>
    <name type="common">Sand rock-cress</name>
    <name type="synonym">Cardaminopsis arenosa</name>
    <dbReference type="NCBI Taxonomy" id="38785"/>
    <lineage>
        <taxon>Eukaryota</taxon>
        <taxon>Viridiplantae</taxon>
        <taxon>Streptophyta</taxon>
        <taxon>Embryophyta</taxon>
        <taxon>Tracheophyta</taxon>
        <taxon>Spermatophyta</taxon>
        <taxon>Magnoliopsida</taxon>
        <taxon>eudicotyledons</taxon>
        <taxon>Gunneridae</taxon>
        <taxon>Pentapetalae</taxon>
        <taxon>rosids</taxon>
        <taxon>malvids</taxon>
        <taxon>Brassicales</taxon>
        <taxon>Brassicaceae</taxon>
        <taxon>Camelineae</taxon>
        <taxon>Arabidopsis</taxon>
    </lineage>
</organism>
<evidence type="ECO:0000313" key="9">
    <source>
        <dbReference type="Proteomes" id="UP000682877"/>
    </source>
</evidence>
<feature type="transmembrane region" description="Helical" evidence="6">
    <location>
        <begin position="307"/>
        <end position="328"/>
    </location>
</feature>
<dbReference type="InterPro" id="IPR001763">
    <property type="entry name" value="Rhodanese-like_dom"/>
</dbReference>
<dbReference type="Proteomes" id="UP000682877">
    <property type="component" value="Chromosome 3"/>
</dbReference>
<dbReference type="PANTHER" id="PTHR31652:SF0">
    <property type="entry name" value="LIMR FAMILY PROTEIN DDB_G0283707-RELATED"/>
    <property type="match status" value="1"/>
</dbReference>
<dbReference type="SMART" id="SM00450">
    <property type="entry name" value="RHOD"/>
    <property type="match status" value="1"/>
</dbReference>
<dbReference type="CDD" id="cd00158">
    <property type="entry name" value="RHOD"/>
    <property type="match status" value="1"/>
</dbReference>
<name>A0A8S1ZWF5_ARAAE</name>
<gene>
    <name evidence="8" type="ORF">AARE701A_LOCUS6687</name>
</gene>
<evidence type="ECO:0000256" key="3">
    <source>
        <dbReference type="ARBA" id="ARBA00022989"/>
    </source>
</evidence>
<evidence type="ECO:0000256" key="6">
    <source>
        <dbReference type="SAM" id="Phobius"/>
    </source>
</evidence>
<dbReference type="InterPro" id="IPR006876">
    <property type="entry name" value="LMBR1-like_membr_prot"/>
</dbReference>
<keyword evidence="9" id="KW-1185">Reference proteome</keyword>
<feature type="transmembrane region" description="Helical" evidence="6">
    <location>
        <begin position="340"/>
        <end position="365"/>
    </location>
</feature>
<feature type="coiled-coil region" evidence="5">
    <location>
        <begin position="473"/>
        <end position="527"/>
    </location>
</feature>